<feature type="transmembrane region" description="Helical" evidence="1">
    <location>
        <begin position="6"/>
        <end position="31"/>
    </location>
</feature>
<gene>
    <name evidence="2" type="ORF">CP967_31165</name>
</gene>
<accession>A0A5J6FHM9</accession>
<dbReference type="KEGG" id="snk:CP967_31165"/>
<evidence type="ECO:0000256" key="1">
    <source>
        <dbReference type="SAM" id="Phobius"/>
    </source>
</evidence>
<reference evidence="2 3" key="1">
    <citation type="submission" date="2017-09" db="EMBL/GenBank/DDBJ databases">
        <authorList>
            <person name="Lee N."/>
            <person name="Cho B.-K."/>
        </authorList>
    </citation>
    <scope>NUCLEOTIDE SEQUENCE [LARGE SCALE GENOMIC DNA]</scope>
    <source>
        <strain evidence="2 3">ATCC 12769</strain>
    </source>
</reference>
<protein>
    <submittedName>
        <fullName evidence="2">Uncharacterized protein</fullName>
    </submittedName>
</protein>
<dbReference type="Proteomes" id="UP000326178">
    <property type="component" value="Chromosome"/>
</dbReference>
<keyword evidence="1" id="KW-0812">Transmembrane</keyword>
<keyword evidence="1" id="KW-0472">Membrane</keyword>
<organism evidence="2 3">
    <name type="scientific">Streptomyces nitrosporeus</name>
    <dbReference type="NCBI Taxonomy" id="28894"/>
    <lineage>
        <taxon>Bacteria</taxon>
        <taxon>Bacillati</taxon>
        <taxon>Actinomycetota</taxon>
        <taxon>Actinomycetes</taxon>
        <taxon>Kitasatosporales</taxon>
        <taxon>Streptomycetaceae</taxon>
        <taxon>Streptomyces</taxon>
    </lineage>
</organism>
<proteinExistence type="predicted"/>
<dbReference type="EMBL" id="CP023702">
    <property type="protein sequence ID" value="QEU75832.1"/>
    <property type="molecule type" value="Genomic_DNA"/>
</dbReference>
<name>A0A5J6FHM9_9ACTN</name>
<keyword evidence="3" id="KW-1185">Reference proteome</keyword>
<keyword evidence="1" id="KW-1133">Transmembrane helix</keyword>
<evidence type="ECO:0000313" key="2">
    <source>
        <dbReference type="EMBL" id="QEU75832.1"/>
    </source>
</evidence>
<dbReference type="OrthoDB" id="4302330at2"/>
<evidence type="ECO:0000313" key="3">
    <source>
        <dbReference type="Proteomes" id="UP000326178"/>
    </source>
</evidence>
<sequence length="109" mass="11722">MAPEIIIAVITAASVLGAAVVAAVPALLTVLRRTRTAVENQGEETRAVTLDALDAVGSRLQTRFDARLDDVRDDLDEVREGLSRVREWQAGHDAEHLVIGAPRPRGDTS</sequence>
<dbReference type="AlphaFoldDB" id="A0A5J6FHM9"/>
<dbReference type="RefSeq" id="WP_150491149.1">
    <property type="nucleotide sequence ID" value="NZ_BMUV01000003.1"/>
</dbReference>